<dbReference type="EMBL" id="BDGG01000002">
    <property type="protein sequence ID" value="GAU92566.1"/>
    <property type="molecule type" value="Genomic_DNA"/>
</dbReference>
<sequence>MTLEDVAWKAYELFSAPSSFQRLENPVFSDKLRDLRNMFHRVQLSDLKYDEAKLNRLKKKSDMIWYMSIVDHEEDEMLQGDQEDNHTPAAVMTIAAFLLKPGARLPIHNHPKMYGIMKVLHGQLKLQSYSSVKCLDSTSKGRMPQLLVRKSDAQSVTPDIYPLLIHRNNGDVHEVCNETDEMAVFIDILAPPYDFRIPNGAEQTHAHRYVSYYRELGPASPDVLKAATLENVPRTSKSDHGRIKETENYYVLEEIKCPDWYETEHLEYEGPSLNRR</sequence>
<organism evidence="4 5">
    <name type="scientific">Ramazzottius varieornatus</name>
    <name type="common">Water bear</name>
    <name type="synonym">Tardigrade</name>
    <dbReference type="NCBI Taxonomy" id="947166"/>
    <lineage>
        <taxon>Eukaryota</taxon>
        <taxon>Metazoa</taxon>
        <taxon>Ecdysozoa</taxon>
        <taxon>Tardigrada</taxon>
        <taxon>Eutardigrada</taxon>
        <taxon>Parachela</taxon>
        <taxon>Hypsibioidea</taxon>
        <taxon>Ramazzottiidae</taxon>
        <taxon>Ramazzottius</taxon>
    </lineage>
</organism>
<proteinExistence type="predicted"/>
<comment type="caution">
    <text evidence="4">The sequence shown here is derived from an EMBL/GenBank/DDBJ whole genome shotgun (WGS) entry which is preliminary data.</text>
</comment>
<gene>
    <name evidence="4" type="primary">RvY_04630-1</name>
    <name evidence="4" type="synonym">RvY_04630.1</name>
    <name evidence="4" type="ORF">RvY_04630</name>
</gene>
<keyword evidence="2" id="KW-0560">Oxidoreductase</keyword>
<evidence type="ECO:0008006" key="6">
    <source>
        <dbReference type="Google" id="ProtNLM"/>
    </source>
</evidence>
<keyword evidence="5" id="KW-1185">Reference proteome</keyword>
<name>A0A1D1US95_RAMVA</name>
<evidence type="ECO:0000313" key="4">
    <source>
        <dbReference type="EMBL" id="GAU92566.1"/>
    </source>
</evidence>
<evidence type="ECO:0000256" key="3">
    <source>
        <dbReference type="ARBA" id="ARBA00023004"/>
    </source>
</evidence>
<dbReference type="Pfam" id="PF07847">
    <property type="entry name" value="PCO_ADO"/>
    <property type="match status" value="1"/>
</dbReference>
<dbReference type="InterPro" id="IPR012864">
    <property type="entry name" value="PCO/ADO"/>
</dbReference>
<dbReference type="CDD" id="cd20289">
    <property type="entry name" value="cupin_ADO"/>
    <property type="match status" value="1"/>
</dbReference>
<dbReference type="InterPro" id="IPR014710">
    <property type="entry name" value="RmlC-like_jellyroll"/>
</dbReference>
<dbReference type="GO" id="GO:0016702">
    <property type="term" value="F:oxidoreductase activity, acting on single donors with incorporation of molecular oxygen, incorporation of two atoms of oxygen"/>
    <property type="evidence" value="ECO:0007669"/>
    <property type="project" value="InterPro"/>
</dbReference>
<keyword evidence="3" id="KW-0408">Iron</keyword>
<dbReference type="InterPro" id="IPR011051">
    <property type="entry name" value="RmlC_Cupin_sf"/>
</dbReference>
<dbReference type="Gene3D" id="2.60.120.10">
    <property type="entry name" value="Jelly Rolls"/>
    <property type="match status" value="1"/>
</dbReference>
<dbReference type="OrthoDB" id="271433at2759"/>
<evidence type="ECO:0000256" key="2">
    <source>
        <dbReference type="ARBA" id="ARBA00023002"/>
    </source>
</evidence>
<dbReference type="GO" id="GO:0046872">
    <property type="term" value="F:metal ion binding"/>
    <property type="evidence" value="ECO:0007669"/>
    <property type="project" value="UniProtKB-KW"/>
</dbReference>
<evidence type="ECO:0000256" key="1">
    <source>
        <dbReference type="ARBA" id="ARBA00022723"/>
    </source>
</evidence>
<dbReference type="PANTHER" id="PTHR22966:SF61">
    <property type="entry name" value="2-AMINOETHANETHIOL DIOXYGENASE"/>
    <property type="match status" value="1"/>
</dbReference>
<keyword evidence="1" id="KW-0479">Metal-binding</keyword>
<accession>A0A1D1US95</accession>
<dbReference type="STRING" id="947166.A0A1D1US95"/>
<dbReference type="GO" id="GO:0005739">
    <property type="term" value="C:mitochondrion"/>
    <property type="evidence" value="ECO:0007669"/>
    <property type="project" value="TreeGrafter"/>
</dbReference>
<dbReference type="SUPFAM" id="SSF51182">
    <property type="entry name" value="RmlC-like cupins"/>
    <property type="match status" value="1"/>
</dbReference>
<dbReference type="Proteomes" id="UP000186922">
    <property type="component" value="Unassembled WGS sequence"/>
</dbReference>
<evidence type="ECO:0000313" key="5">
    <source>
        <dbReference type="Proteomes" id="UP000186922"/>
    </source>
</evidence>
<dbReference type="AlphaFoldDB" id="A0A1D1US95"/>
<reference evidence="4 5" key="1">
    <citation type="journal article" date="2016" name="Nat. Commun.">
        <title>Extremotolerant tardigrade genome and improved radiotolerance of human cultured cells by tardigrade-unique protein.</title>
        <authorList>
            <person name="Hashimoto T."/>
            <person name="Horikawa D.D."/>
            <person name="Saito Y."/>
            <person name="Kuwahara H."/>
            <person name="Kozuka-Hata H."/>
            <person name="Shin-I T."/>
            <person name="Minakuchi Y."/>
            <person name="Ohishi K."/>
            <person name="Motoyama A."/>
            <person name="Aizu T."/>
            <person name="Enomoto A."/>
            <person name="Kondo K."/>
            <person name="Tanaka S."/>
            <person name="Hara Y."/>
            <person name="Koshikawa S."/>
            <person name="Sagara H."/>
            <person name="Miura T."/>
            <person name="Yokobori S."/>
            <person name="Miyagawa K."/>
            <person name="Suzuki Y."/>
            <person name="Kubo T."/>
            <person name="Oyama M."/>
            <person name="Kohara Y."/>
            <person name="Fujiyama A."/>
            <person name="Arakawa K."/>
            <person name="Katayama T."/>
            <person name="Toyoda A."/>
            <person name="Kunieda T."/>
        </authorList>
    </citation>
    <scope>NUCLEOTIDE SEQUENCE [LARGE SCALE GENOMIC DNA]</scope>
    <source>
        <strain evidence="4 5">YOKOZUNA-1</strain>
    </source>
</reference>
<dbReference type="PANTHER" id="PTHR22966">
    <property type="entry name" value="2-AMINOETHANETHIOL DIOXYGENASE"/>
    <property type="match status" value="1"/>
</dbReference>
<protein>
    <recommendedName>
        <fullName evidence="6">Cysteine dioxygenase</fullName>
    </recommendedName>
</protein>